<organism evidence="2">
    <name type="scientific">Chlorobaculum parvum</name>
    <dbReference type="NCBI Taxonomy" id="274539"/>
    <lineage>
        <taxon>Bacteria</taxon>
        <taxon>Pseudomonadati</taxon>
        <taxon>Chlorobiota</taxon>
        <taxon>Chlorobiia</taxon>
        <taxon>Chlorobiales</taxon>
        <taxon>Chlorobiaceae</taxon>
        <taxon>Chlorobaculum</taxon>
    </lineage>
</organism>
<reference evidence="2" key="1">
    <citation type="journal article" date="2020" name="mSystems">
        <title>Genome- and Community-Level Interaction Insights into Carbon Utilization and Element Cycling Functions of Hydrothermarchaeota in Hydrothermal Sediment.</title>
        <authorList>
            <person name="Zhou Z."/>
            <person name="Liu Y."/>
            <person name="Xu W."/>
            <person name="Pan J."/>
            <person name="Luo Z.H."/>
            <person name="Li M."/>
        </authorList>
    </citation>
    <scope>NUCLEOTIDE SEQUENCE [LARGE SCALE GENOMIC DNA]</scope>
    <source>
        <strain evidence="2">HyVt-633</strain>
    </source>
</reference>
<dbReference type="Gene3D" id="3.40.50.720">
    <property type="entry name" value="NAD(P)-binding Rossmann-like Domain"/>
    <property type="match status" value="1"/>
</dbReference>
<dbReference type="PRINTS" id="PR00081">
    <property type="entry name" value="GDHRDH"/>
</dbReference>
<evidence type="ECO:0000256" key="1">
    <source>
        <dbReference type="ARBA" id="ARBA00023002"/>
    </source>
</evidence>
<gene>
    <name evidence="2" type="ORF">ENL07_06360</name>
</gene>
<protein>
    <submittedName>
        <fullName evidence="2">SDR family NAD(P)-dependent oxidoreductase</fullName>
    </submittedName>
</protein>
<dbReference type="SUPFAM" id="SSF51735">
    <property type="entry name" value="NAD(P)-binding Rossmann-fold domains"/>
    <property type="match status" value="1"/>
</dbReference>
<accession>A0A7C5HJM1</accession>
<dbReference type="AlphaFoldDB" id="A0A7C5HJM1"/>
<dbReference type="InterPro" id="IPR036291">
    <property type="entry name" value="NAD(P)-bd_dom_sf"/>
</dbReference>
<dbReference type="PANTHER" id="PTHR43157:SF31">
    <property type="entry name" value="PHOSPHATIDYLINOSITOL-GLYCAN BIOSYNTHESIS CLASS F PROTEIN"/>
    <property type="match status" value="1"/>
</dbReference>
<comment type="caution">
    <text evidence="2">The sequence shown here is derived from an EMBL/GenBank/DDBJ whole genome shotgun (WGS) entry which is preliminary data.</text>
</comment>
<sequence>MNTFTICITGSTDGIGLAAAKRFAAEGHRVIVHGRDDFRISDACAAIVQSTGVEAVGFVEADFTDLDAVCSMGRELAERFPGLDLLINNAAVYMPMRTLVPEGYETTFCVNYLAPVLLTSVVKPVLIANGGSVLNVSSMDHHSAVFDSGNMQGERSYSGYEAYARSKLFNIMFTIDSASGDGPVRPIRSNSFDPGVIATKLLHAGWALAGDDVSVGGDDVFETVMVAIAKHNHNGEYFENARAAICSSVVRDPVARQELRELTGEMLSRFEV</sequence>
<dbReference type="PANTHER" id="PTHR43157">
    <property type="entry name" value="PHOSPHATIDYLINOSITOL-GLYCAN BIOSYNTHESIS CLASS F PROTEIN-RELATED"/>
    <property type="match status" value="1"/>
</dbReference>
<dbReference type="EMBL" id="DRSQ01000132">
    <property type="protein sequence ID" value="HHE32242.1"/>
    <property type="molecule type" value="Genomic_DNA"/>
</dbReference>
<dbReference type="Proteomes" id="UP000886058">
    <property type="component" value="Unassembled WGS sequence"/>
</dbReference>
<evidence type="ECO:0000313" key="2">
    <source>
        <dbReference type="EMBL" id="HHE32242.1"/>
    </source>
</evidence>
<keyword evidence="1" id="KW-0560">Oxidoreductase</keyword>
<name>A0A7C5HJM1_9CHLB</name>
<dbReference type="GO" id="GO:0016491">
    <property type="term" value="F:oxidoreductase activity"/>
    <property type="evidence" value="ECO:0007669"/>
    <property type="project" value="UniProtKB-KW"/>
</dbReference>
<proteinExistence type="predicted"/>
<dbReference type="Pfam" id="PF00106">
    <property type="entry name" value="adh_short"/>
    <property type="match status" value="1"/>
</dbReference>
<dbReference type="InterPro" id="IPR002347">
    <property type="entry name" value="SDR_fam"/>
</dbReference>